<dbReference type="PANTHER" id="PTHR46891:SF11">
    <property type="entry name" value="SERPENTINE RECEPTOR, CLASS H-RELATED"/>
    <property type="match status" value="1"/>
</dbReference>
<keyword evidence="1" id="KW-1133">Transmembrane helix</keyword>
<dbReference type="GeneID" id="188980"/>
<feature type="transmembrane region" description="Helical" evidence="1">
    <location>
        <begin position="259"/>
        <end position="285"/>
    </location>
</feature>
<dbReference type="EMBL" id="BX284605">
    <property type="protein sequence ID" value="CAB04862.2"/>
    <property type="molecule type" value="Genomic_DNA"/>
</dbReference>
<dbReference type="PANTHER" id="PTHR46891">
    <property type="entry name" value="SERPENTINE RECEPTOR, CLASS H-RELATED"/>
    <property type="match status" value="1"/>
</dbReference>
<dbReference type="FunCoup" id="O45845">
    <property type="interactions" value="80"/>
</dbReference>
<feature type="transmembrane region" description="Helical" evidence="1">
    <location>
        <begin position="74"/>
        <end position="104"/>
    </location>
</feature>
<feature type="transmembrane region" description="Helical" evidence="1">
    <location>
        <begin position="110"/>
        <end position="130"/>
    </location>
</feature>
<gene>
    <name evidence="2 4" type="primary">srh-120</name>
    <name evidence="2" type="ORF">CELE_T27C5.1</name>
    <name evidence="4" type="ORF">T27C5.1</name>
</gene>
<keyword evidence="1" id="KW-0812">Transmembrane</keyword>
<dbReference type="InParanoid" id="O45845"/>
<dbReference type="eggNOG" id="ENOG502TFHX">
    <property type="taxonomic scope" value="Eukaryota"/>
</dbReference>
<dbReference type="CTD" id="188980"/>
<accession>O45845</accession>
<feature type="transmembrane region" description="Helical" evidence="1">
    <location>
        <begin position="151"/>
        <end position="171"/>
    </location>
</feature>
<dbReference type="KEGG" id="cel:CELE_T27C5.1"/>
<evidence type="ECO:0000313" key="4">
    <source>
        <dbReference type="WormBase" id="T27C5.1"/>
    </source>
</evidence>
<dbReference type="Pfam" id="PF10318">
    <property type="entry name" value="7TM_GPCR_Srh"/>
    <property type="match status" value="1"/>
</dbReference>
<dbReference type="HOGENOM" id="CLU_042960_0_0_1"/>
<dbReference type="OMA" id="LITEYSY"/>
<dbReference type="InterPro" id="IPR019422">
    <property type="entry name" value="7TM_GPCR_serpentine_rcpt_Srh"/>
</dbReference>
<evidence type="ECO:0000313" key="3">
    <source>
        <dbReference type="Proteomes" id="UP000001940"/>
    </source>
</evidence>
<dbReference type="PhylomeDB" id="O45845"/>
<keyword evidence="3" id="KW-1185">Reference proteome</keyword>
<dbReference type="AlphaFoldDB" id="O45845"/>
<keyword evidence="2" id="KW-0675">Receptor</keyword>
<dbReference type="SMR" id="O45845"/>
<reference evidence="2 3" key="1">
    <citation type="journal article" date="1998" name="Science">
        <title>Genome sequence of the nematode C. elegans: a platform for investigating biology.</title>
        <authorList>
            <consortium name="The C. elegans sequencing consortium"/>
            <person name="Sulson J.E."/>
            <person name="Waterston R."/>
        </authorList>
    </citation>
    <scope>NUCLEOTIDE SEQUENCE [LARGE SCALE GENOMIC DNA]</scope>
    <source>
        <strain evidence="2 3">Bristol N2</strain>
    </source>
</reference>
<dbReference type="OrthoDB" id="5874478at2759"/>
<proteinExistence type="predicted"/>
<evidence type="ECO:0000313" key="2">
    <source>
        <dbReference type="EMBL" id="CAB04862.2"/>
    </source>
</evidence>
<dbReference type="WormBase" id="T27C5.1">
    <property type="protein sequence ID" value="CE33193"/>
    <property type="gene ID" value="WBGene00005339"/>
    <property type="gene designation" value="srh-120"/>
</dbReference>
<sequence>MRSAIEEYYATNYSNCNLTYNLLASWQSISYSSRVIQLVALPFQILAFYVILYKTPIAMKISKTPLLINHSSCVIFDFVLCTLCTLYVFFPMYAFSFIGVLAWIGVPTLLQIIIIFVAMLCATLSYIYLFESRASSLLNNRFRITNNRSRIVYNCVILFPLILVLPFLFFVRLDQDTAKLDALKNYCPTREFFTTSVFIVLTDKTLMSYILIPLILFVLSVVGHYLFQMGCLVYYIYIVPSRSVSRETREMQKTFLISILLQTSVPFFVVIPAVTVFFLYSYGYYSQKFMNSVICCIQNHGIVESISVICVHKPYRNDIAIKIKSLKCQTTRNVIPVERPEGNLTKRQWQWR</sequence>
<evidence type="ECO:0000256" key="1">
    <source>
        <dbReference type="SAM" id="Phobius"/>
    </source>
</evidence>
<feature type="transmembrane region" description="Helical" evidence="1">
    <location>
        <begin position="35"/>
        <end position="53"/>
    </location>
</feature>
<dbReference type="PaxDb" id="6239-T27C5.1"/>
<dbReference type="RefSeq" id="NP_507400.2">
    <property type="nucleotide sequence ID" value="NM_074999.2"/>
</dbReference>
<dbReference type="PIR" id="T25344">
    <property type="entry name" value="T25344"/>
</dbReference>
<name>O45845_CAEEL</name>
<organism evidence="2 3">
    <name type="scientific">Caenorhabditis elegans</name>
    <dbReference type="NCBI Taxonomy" id="6239"/>
    <lineage>
        <taxon>Eukaryota</taxon>
        <taxon>Metazoa</taxon>
        <taxon>Ecdysozoa</taxon>
        <taxon>Nematoda</taxon>
        <taxon>Chromadorea</taxon>
        <taxon>Rhabditida</taxon>
        <taxon>Rhabditina</taxon>
        <taxon>Rhabditomorpha</taxon>
        <taxon>Rhabditoidea</taxon>
        <taxon>Rhabditidae</taxon>
        <taxon>Peloderinae</taxon>
        <taxon>Caenorhabditis</taxon>
    </lineage>
</organism>
<feature type="transmembrane region" description="Helical" evidence="1">
    <location>
        <begin position="210"/>
        <end position="238"/>
    </location>
</feature>
<protein>
    <submittedName>
        <fullName evidence="2">Serpentine Receptor, class H</fullName>
    </submittedName>
</protein>
<keyword evidence="1" id="KW-0472">Membrane</keyword>
<dbReference type="AGR" id="WB:WBGene00005339"/>
<dbReference type="Proteomes" id="UP000001940">
    <property type="component" value="Chromosome V"/>
</dbReference>
<dbReference type="UCSC" id="T27C5.1">
    <property type="organism name" value="c. elegans"/>
</dbReference>